<feature type="signal peptide" evidence="2">
    <location>
        <begin position="1"/>
        <end position="20"/>
    </location>
</feature>
<evidence type="ECO:0000256" key="2">
    <source>
        <dbReference type="SAM" id="SignalP"/>
    </source>
</evidence>
<proteinExistence type="predicted"/>
<dbReference type="EMBL" id="KB822721">
    <property type="protein sequence ID" value="ETN39442.1"/>
    <property type="molecule type" value="Genomic_DNA"/>
</dbReference>
<keyword evidence="2" id="KW-0732">Signal</keyword>
<evidence type="ECO:0000313" key="4">
    <source>
        <dbReference type="Proteomes" id="UP000030752"/>
    </source>
</evidence>
<accession>W2RSM9</accession>
<sequence>MQYTLSTTSALLAALSLTSAAPMPSTSTSTSSSSSGSSSSSVTIVLQLEGFDAASTLRANLDATTVNNRDAKSAALQQAGPWCAGFTDAQATQPVPALNGDGIFDSANEAIYSQDEAVTVGSFWCAQTRGEVEDFVARATNGQGSNDNQNNNGNGNANTGNAETTVRVQIELEAGTTFVQAELPANIGPVDASTVRNLANGAISIDVVGNGGNCQFFDAQGQTLNFGGDELVQVASFECQA</sequence>
<dbReference type="VEuPathDB" id="FungiDB:HMPREF1541_05665"/>
<dbReference type="InParanoid" id="W2RSM9"/>
<dbReference type="Proteomes" id="UP000030752">
    <property type="component" value="Unassembled WGS sequence"/>
</dbReference>
<gene>
    <name evidence="3" type="ORF">HMPREF1541_05665</name>
</gene>
<dbReference type="HOGENOM" id="CLU_1151750_0_0_1"/>
<keyword evidence="4" id="KW-1185">Reference proteome</keyword>
<reference evidence="3 4" key="1">
    <citation type="submission" date="2013-03" db="EMBL/GenBank/DDBJ databases">
        <title>The Genome Sequence of Phialophora europaea CBS 101466.</title>
        <authorList>
            <consortium name="The Broad Institute Genomics Platform"/>
            <person name="Cuomo C."/>
            <person name="de Hoog S."/>
            <person name="Gorbushina A."/>
            <person name="Walker B."/>
            <person name="Young S.K."/>
            <person name="Zeng Q."/>
            <person name="Gargeya S."/>
            <person name="Fitzgerald M."/>
            <person name="Haas B."/>
            <person name="Abouelleil A."/>
            <person name="Allen A.W."/>
            <person name="Alvarado L."/>
            <person name="Arachchi H.M."/>
            <person name="Berlin A.M."/>
            <person name="Chapman S.B."/>
            <person name="Gainer-Dewar J."/>
            <person name="Goldberg J."/>
            <person name="Griggs A."/>
            <person name="Gujja S."/>
            <person name="Hansen M."/>
            <person name="Howarth C."/>
            <person name="Imamovic A."/>
            <person name="Ireland A."/>
            <person name="Larimer J."/>
            <person name="McCowan C."/>
            <person name="Murphy C."/>
            <person name="Pearson M."/>
            <person name="Poon T.W."/>
            <person name="Priest M."/>
            <person name="Roberts A."/>
            <person name="Saif S."/>
            <person name="Shea T."/>
            <person name="Sisk P."/>
            <person name="Sykes S."/>
            <person name="Wortman J."/>
            <person name="Nusbaum C."/>
            <person name="Birren B."/>
        </authorList>
    </citation>
    <scope>NUCLEOTIDE SEQUENCE [LARGE SCALE GENOMIC DNA]</scope>
    <source>
        <strain evidence="3 4">CBS 101466</strain>
    </source>
</reference>
<dbReference type="RefSeq" id="XP_008718227.1">
    <property type="nucleotide sequence ID" value="XM_008720005.1"/>
</dbReference>
<evidence type="ECO:0000313" key="3">
    <source>
        <dbReference type="EMBL" id="ETN39442.1"/>
    </source>
</evidence>
<evidence type="ECO:0000256" key="1">
    <source>
        <dbReference type="SAM" id="MobiDB-lite"/>
    </source>
</evidence>
<organism evidence="3 4">
    <name type="scientific">Cyphellophora europaea (strain CBS 101466)</name>
    <name type="common">Phialophora europaea</name>
    <dbReference type="NCBI Taxonomy" id="1220924"/>
    <lineage>
        <taxon>Eukaryota</taxon>
        <taxon>Fungi</taxon>
        <taxon>Dikarya</taxon>
        <taxon>Ascomycota</taxon>
        <taxon>Pezizomycotina</taxon>
        <taxon>Eurotiomycetes</taxon>
        <taxon>Chaetothyriomycetidae</taxon>
        <taxon>Chaetothyriales</taxon>
        <taxon>Cyphellophoraceae</taxon>
        <taxon>Cyphellophora</taxon>
    </lineage>
</organism>
<name>W2RSM9_CYPE1</name>
<protein>
    <submittedName>
        <fullName evidence="3">Uncharacterized protein</fullName>
    </submittedName>
</protein>
<dbReference type="GeneID" id="19973004"/>
<dbReference type="OrthoDB" id="10591488at2759"/>
<feature type="chain" id="PRO_5004823747" evidence="2">
    <location>
        <begin position="21"/>
        <end position="241"/>
    </location>
</feature>
<feature type="region of interest" description="Disordered" evidence="1">
    <location>
        <begin position="140"/>
        <end position="160"/>
    </location>
</feature>
<dbReference type="AlphaFoldDB" id="W2RSM9"/>